<name>A0A285MU22_9FLAO</name>
<dbReference type="AlphaFoldDB" id="A0A285MU22"/>
<feature type="region of interest" description="Disordered" evidence="1">
    <location>
        <begin position="59"/>
        <end position="78"/>
    </location>
</feature>
<accession>A0A285MU22</accession>
<protein>
    <submittedName>
        <fullName evidence="2">Uncharacterized protein</fullName>
    </submittedName>
</protein>
<dbReference type="EMBL" id="OBEH01000003">
    <property type="protein sequence ID" value="SNZ00700.1"/>
    <property type="molecule type" value="Genomic_DNA"/>
</dbReference>
<keyword evidence="3" id="KW-1185">Reference proteome</keyword>
<feature type="compositionally biased region" description="Low complexity" evidence="1">
    <location>
        <begin position="64"/>
        <end position="78"/>
    </location>
</feature>
<organism evidence="2 3">
    <name type="scientific">Flagellimonas pacifica</name>
    <dbReference type="NCBI Taxonomy" id="1247520"/>
    <lineage>
        <taxon>Bacteria</taxon>
        <taxon>Pseudomonadati</taxon>
        <taxon>Bacteroidota</taxon>
        <taxon>Flavobacteriia</taxon>
        <taxon>Flavobacteriales</taxon>
        <taxon>Flavobacteriaceae</taxon>
        <taxon>Flagellimonas</taxon>
    </lineage>
</organism>
<evidence type="ECO:0000256" key="1">
    <source>
        <dbReference type="SAM" id="MobiDB-lite"/>
    </source>
</evidence>
<sequence>MHCSLPSHNILAALTRSSNLKHPSIMKKVFSIIALAVLTLGMFSCEAETDVKETEALMAELGDQDSSTGSSSQSDDRN</sequence>
<gene>
    <name evidence="2" type="ORF">SAMN06265377_2525</name>
</gene>
<evidence type="ECO:0000313" key="2">
    <source>
        <dbReference type="EMBL" id="SNZ00700.1"/>
    </source>
</evidence>
<reference evidence="3" key="1">
    <citation type="submission" date="2017-09" db="EMBL/GenBank/DDBJ databases">
        <authorList>
            <person name="Varghese N."/>
            <person name="Submissions S."/>
        </authorList>
    </citation>
    <scope>NUCLEOTIDE SEQUENCE [LARGE SCALE GENOMIC DNA]</scope>
    <source>
        <strain evidence="3">DSM 25885</strain>
    </source>
</reference>
<proteinExistence type="predicted"/>
<evidence type="ECO:0000313" key="3">
    <source>
        <dbReference type="Proteomes" id="UP000219048"/>
    </source>
</evidence>
<dbReference type="Proteomes" id="UP000219048">
    <property type="component" value="Unassembled WGS sequence"/>
</dbReference>